<feature type="compositionally biased region" description="Low complexity" evidence="1">
    <location>
        <begin position="384"/>
        <end position="422"/>
    </location>
</feature>
<comment type="caution">
    <text evidence="4">The sequence shown here is derived from an EMBL/GenBank/DDBJ whole genome shotgun (WGS) entry which is preliminary data.</text>
</comment>
<dbReference type="SUPFAM" id="SSF55383">
    <property type="entry name" value="Copper amine oxidase, domain N"/>
    <property type="match status" value="2"/>
</dbReference>
<dbReference type="Pfam" id="PF07833">
    <property type="entry name" value="Cu_amine_oxidN1"/>
    <property type="match status" value="2"/>
</dbReference>
<dbReference type="EMBL" id="DVNB01000083">
    <property type="protein sequence ID" value="HIU57687.1"/>
    <property type="molecule type" value="Genomic_DNA"/>
</dbReference>
<reference evidence="4" key="2">
    <citation type="journal article" date="2021" name="PeerJ">
        <title>Extensive microbial diversity within the chicken gut microbiome revealed by metagenomics and culture.</title>
        <authorList>
            <person name="Gilroy R."/>
            <person name="Ravi A."/>
            <person name="Getino M."/>
            <person name="Pursley I."/>
            <person name="Horton D.L."/>
            <person name="Alikhan N.F."/>
            <person name="Baker D."/>
            <person name="Gharbi K."/>
            <person name="Hall N."/>
            <person name="Watson M."/>
            <person name="Adriaenssens E.M."/>
            <person name="Foster-Nyarko E."/>
            <person name="Jarju S."/>
            <person name="Secka A."/>
            <person name="Antonio M."/>
            <person name="Oren A."/>
            <person name="Chaudhuri R.R."/>
            <person name="La Ragione R."/>
            <person name="Hildebrand F."/>
            <person name="Pallen M.J."/>
        </authorList>
    </citation>
    <scope>NUCLEOTIDE SEQUENCE</scope>
    <source>
        <strain evidence="4">USAMLcec3-3695</strain>
    </source>
</reference>
<organism evidence="4 5">
    <name type="scientific">Candidatus Ornithomonoglobus merdipullorum</name>
    <dbReference type="NCBI Taxonomy" id="2840895"/>
    <lineage>
        <taxon>Bacteria</taxon>
        <taxon>Bacillati</taxon>
        <taxon>Bacillota</taxon>
        <taxon>Clostridia</taxon>
        <taxon>Candidatus Ornithomonoglobus</taxon>
    </lineage>
</organism>
<feature type="region of interest" description="Disordered" evidence="1">
    <location>
        <begin position="380"/>
        <end position="422"/>
    </location>
</feature>
<feature type="signal peptide" evidence="2">
    <location>
        <begin position="1"/>
        <end position="24"/>
    </location>
</feature>
<accession>A0A9D1MCU4</accession>
<evidence type="ECO:0000313" key="4">
    <source>
        <dbReference type="EMBL" id="HIU57687.1"/>
    </source>
</evidence>
<feature type="domain" description="Copper amine oxidase-like N-terminal" evidence="3">
    <location>
        <begin position="260"/>
        <end position="322"/>
    </location>
</feature>
<evidence type="ECO:0000259" key="3">
    <source>
        <dbReference type="Pfam" id="PF07833"/>
    </source>
</evidence>
<protein>
    <submittedName>
        <fullName evidence="4">Copper amine oxidase N-terminal domain-containing protein</fullName>
    </submittedName>
</protein>
<proteinExistence type="predicted"/>
<reference evidence="4" key="1">
    <citation type="submission" date="2020-10" db="EMBL/GenBank/DDBJ databases">
        <authorList>
            <person name="Gilroy R."/>
        </authorList>
    </citation>
    <scope>NUCLEOTIDE SEQUENCE</scope>
    <source>
        <strain evidence="4">USAMLcec3-3695</strain>
    </source>
</reference>
<evidence type="ECO:0000256" key="1">
    <source>
        <dbReference type="SAM" id="MobiDB-lite"/>
    </source>
</evidence>
<sequence>MIEKAAAVLAAFTVTASLMPSAYANTFVNEAFVGSYLSAGATSDNYASLDILSCTDTSVSVRFKFVKNNNEQLIYECLDGTMDDNKGTIRFNVSYQDGSYVTGGTMVMTLDSWCVRLSCDSDQGQHLFDGIMYPQFTLDPYTAPTQPPTFVDTTPAPDLGITVMLNNAPVSFPVSIRPTIINDYTYVPLRSVFDDMGINVYWDDYQRTDILRAQSITCTKNSTIVQFLRTFNESGYNVWSLSKWENADTSSSTRTEIPITDFQPVIINDRTYVPLRVISEAFGAQVDWDGNTKTVYITCDTSNMYKHDSATITNIENFTLDAAQSYITSDYIEISADPVPYYSADTKFYNFDARDQWNPVTLRISFGGYVDLSIRTDAAESAPAADTSVTETAADSTTESTVETPADTTGTDAADQAAAPAA</sequence>
<dbReference type="InterPro" id="IPR036582">
    <property type="entry name" value="Mao_N_sf"/>
</dbReference>
<keyword evidence="2" id="KW-0732">Signal</keyword>
<feature type="domain" description="Copper amine oxidase-like N-terminal" evidence="3">
    <location>
        <begin position="166"/>
        <end position="209"/>
    </location>
</feature>
<evidence type="ECO:0000256" key="2">
    <source>
        <dbReference type="SAM" id="SignalP"/>
    </source>
</evidence>
<dbReference type="Proteomes" id="UP000824109">
    <property type="component" value="Unassembled WGS sequence"/>
</dbReference>
<gene>
    <name evidence="4" type="ORF">IAA61_07770</name>
</gene>
<name>A0A9D1MCU4_9FIRM</name>
<dbReference type="Gene3D" id="3.30.457.10">
    <property type="entry name" value="Copper amine oxidase-like, N-terminal domain"/>
    <property type="match status" value="1"/>
</dbReference>
<dbReference type="AlphaFoldDB" id="A0A9D1MCU4"/>
<feature type="chain" id="PRO_5038788951" evidence="2">
    <location>
        <begin position="25"/>
        <end position="422"/>
    </location>
</feature>
<evidence type="ECO:0000313" key="5">
    <source>
        <dbReference type="Proteomes" id="UP000824109"/>
    </source>
</evidence>
<dbReference type="InterPro" id="IPR012854">
    <property type="entry name" value="Cu_amine_oxidase-like_N"/>
</dbReference>